<dbReference type="AlphaFoldDB" id="A0AAN6P736"/>
<comment type="caution">
    <text evidence="1">The sequence shown here is derived from an EMBL/GenBank/DDBJ whole genome shotgun (WGS) entry which is preliminary data.</text>
</comment>
<keyword evidence="2" id="KW-1185">Reference proteome</keyword>
<evidence type="ECO:0000313" key="1">
    <source>
        <dbReference type="EMBL" id="KAK4031985.1"/>
    </source>
</evidence>
<reference evidence="2" key="1">
    <citation type="journal article" date="2023" name="Mol. Phylogenet. Evol.">
        <title>Genome-scale phylogeny and comparative genomics of the fungal order Sordariales.</title>
        <authorList>
            <person name="Hensen N."/>
            <person name="Bonometti L."/>
            <person name="Westerberg I."/>
            <person name="Brannstrom I.O."/>
            <person name="Guillou S."/>
            <person name="Cros-Aarteil S."/>
            <person name="Calhoun S."/>
            <person name="Haridas S."/>
            <person name="Kuo A."/>
            <person name="Mondo S."/>
            <person name="Pangilinan J."/>
            <person name="Riley R."/>
            <person name="LaButti K."/>
            <person name="Andreopoulos B."/>
            <person name="Lipzen A."/>
            <person name="Chen C."/>
            <person name="Yan M."/>
            <person name="Daum C."/>
            <person name="Ng V."/>
            <person name="Clum A."/>
            <person name="Steindorff A."/>
            <person name="Ohm R.A."/>
            <person name="Martin F."/>
            <person name="Silar P."/>
            <person name="Natvig D.O."/>
            <person name="Lalanne C."/>
            <person name="Gautier V."/>
            <person name="Ament-Velasquez S.L."/>
            <person name="Kruys A."/>
            <person name="Hutchinson M.I."/>
            <person name="Powell A.J."/>
            <person name="Barry K."/>
            <person name="Miller A.N."/>
            <person name="Grigoriev I.V."/>
            <person name="Debuchy R."/>
            <person name="Gladieux P."/>
            <person name="Hiltunen Thoren M."/>
            <person name="Johannesson H."/>
        </authorList>
    </citation>
    <scope>NUCLEOTIDE SEQUENCE [LARGE SCALE GENOMIC DNA]</scope>
    <source>
        <strain evidence="2">CBS 284.82</strain>
    </source>
</reference>
<dbReference type="Proteomes" id="UP001303115">
    <property type="component" value="Unassembled WGS sequence"/>
</dbReference>
<name>A0AAN6P736_9PEZI</name>
<feature type="non-terminal residue" evidence="1">
    <location>
        <position position="1"/>
    </location>
</feature>
<proteinExistence type="predicted"/>
<protein>
    <submittedName>
        <fullName evidence="1">Uncharacterized protein</fullName>
    </submittedName>
</protein>
<organism evidence="1 2">
    <name type="scientific">Parachaetomium inaequale</name>
    <dbReference type="NCBI Taxonomy" id="2588326"/>
    <lineage>
        <taxon>Eukaryota</taxon>
        <taxon>Fungi</taxon>
        <taxon>Dikarya</taxon>
        <taxon>Ascomycota</taxon>
        <taxon>Pezizomycotina</taxon>
        <taxon>Sordariomycetes</taxon>
        <taxon>Sordariomycetidae</taxon>
        <taxon>Sordariales</taxon>
        <taxon>Chaetomiaceae</taxon>
        <taxon>Parachaetomium</taxon>
    </lineage>
</organism>
<accession>A0AAN6P736</accession>
<dbReference type="EMBL" id="MU854666">
    <property type="protein sequence ID" value="KAK4031985.1"/>
    <property type="molecule type" value="Genomic_DNA"/>
</dbReference>
<sequence>KALSLDKLFDYCKETNTTVRITAEGLGQTCGRRFIVEGGRKCILVEENTLTLLAVGRE</sequence>
<gene>
    <name evidence="1" type="ORF">C8A01DRAFT_20879</name>
</gene>
<evidence type="ECO:0000313" key="2">
    <source>
        <dbReference type="Proteomes" id="UP001303115"/>
    </source>
</evidence>